<dbReference type="PANTHER" id="PTHR33744:SF15">
    <property type="entry name" value="CARBOHYDRATE DIACID REGULATOR"/>
    <property type="match status" value="1"/>
</dbReference>
<dbReference type="Pfam" id="PF13556">
    <property type="entry name" value="HTH_30"/>
    <property type="match status" value="1"/>
</dbReference>
<dbReference type="InterPro" id="IPR025736">
    <property type="entry name" value="PucR_C-HTH_dom"/>
</dbReference>
<name>A0ABR7JRV6_9FIRM</name>
<comment type="caution">
    <text evidence="2">The sequence shown here is derived from an EMBL/GenBank/DDBJ whole genome shotgun (WGS) entry which is preliminary data.</text>
</comment>
<organism evidence="2 3">
    <name type="scientific">Romboutsia faecis</name>
    <dbReference type="NCBI Taxonomy" id="2764597"/>
    <lineage>
        <taxon>Bacteria</taxon>
        <taxon>Bacillati</taxon>
        <taxon>Bacillota</taxon>
        <taxon>Clostridia</taxon>
        <taxon>Peptostreptococcales</taxon>
        <taxon>Peptostreptococcaceae</taxon>
        <taxon>Romboutsia</taxon>
    </lineage>
</organism>
<accession>A0ABR7JRV6</accession>
<dbReference type="EMBL" id="JACRWE010000006">
    <property type="protein sequence ID" value="MBC5997610.1"/>
    <property type="molecule type" value="Genomic_DNA"/>
</dbReference>
<reference evidence="2 3" key="1">
    <citation type="submission" date="2020-08" db="EMBL/GenBank/DDBJ databases">
        <authorList>
            <person name="Liu C."/>
            <person name="Sun Q."/>
        </authorList>
    </citation>
    <scope>NUCLEOTIDE SEQUENCE [LARGE SCALE GENOMIC DNA]</scope>
    <source>
        <strain evidence="2 3">NSJ-18</strain>
    </source>
</reference>
<protein>
    <submittedName>
        <fullName evidence="2">Helix-turn-helix domain-containing protein</fullName>
    </submittedName>
</protein>
<proteinExistence type="predicted"/>
<dbReference type="InterPro" id="IPR042070">
    <property type="entry name" value="PucR_C-HTH_sf"/>
</dbReference>
<feature type="domain" description="PucR C-terminal helix-turn-helix" evidence="1">
    <location>
        <begin position="197"/>
        <end position="247"/>
    </location>
</feature>
<dbReference type="InterPro" id="IPR051448">
    <property type="entry name" value="CdaR-like_regulators"/>
</dbReference>
<evidence type="ECO:0000259" key="1">
    <source>
        <dbReference type="Pfam" id="PF13556"/>
    </source>
</evidence>
<dbReference type="PANTHER" id="PTHR33744">
    <property type="entry name" value="CARBOHYDRATE DIACID REGULATOR"/>
    <property type="match status" value="1"/>
</dbReference>
<evidence type="ECO:0000313" key="3">
    <source>
        <dbReference type="Proteomes" id="UP000609849"/>
    </source>
</evidence>
<dbReference type="RefSeq" id="WP_153972434.1">
    <property type="nucleotide sequence ID" value="NZ_JACRWE010000006.1"/>
</dbReference>
<dbReference type="Gene3D" id="1.10.10.2840">
    <property type="entry name" value="PucR C-terminal helix-turn-helix domain"/>
    <property type="match status" value="1"/>
</dbReference>
<keyword evidence="3" id="KW-1185">Reference proteome</keyword>
<gene>
    <name evidence="2" type="ORF">H8923_12620</name>
</gene>
<evidence type="ECO:0000313" key="2">
    <source>
        <dbReference type="EMBL" id="MBC5997610.1"/>
    </source>
</evidence>
<sequence length="255" mass="30421">MINLANFIEKQTNKKVNIFEYKNQELKTNQELITFNNSLYIIEMENENFLLNMSNYFYLVYQQNLDHNILKDILFNLYEDINIVEYKKHLLIDSKTKLDININTTEIIEAETYSNTYIFDLDKVDNYEILDLKIELFNKLLPTILKNNTSNKFITTKDLILYRDIYISSKDMSICKLIDFNKIKTIDENLLYTGINFIENDLNISKTSSSLFLHRNTLIYRLEKIKEFLNLDLKNFKDAMVFYLSINAYFISKSI</sequence>
<dbReference type="Proteomes" id="UP000609849">
    <property type="component" value="Unassembled WGS sequence"/>
</dbReference>